<dbReference type="PANTHER" id="PTHR10039:SF16">
    <property type="entry name" value="GPI INOSITOL-DEACYLASE"/>
    <property type="match status" value="1"/>
</dbReference>
<evidence type="ECO:0000256" key="3">
    <source>
        <dbReference type="PROSITE-ProRule" id="PRU00042"/>
    </source>
</evidence>
<dbReference type="PROSITE" id="PS50297">
    <property type="entry name" value="ANK_REP_REGION"/>
    <property type="match status" value="3"/>
</dbReference>
<evidence type="ECO:0000313" key="6">
    <source>
        <dbReference type="EMBL" id="KAF2118171.1"/>
    </source>
</evidence>
<keyword evidence="3" id="KW-0863">Zinc-finger</keyword>
<dbReference type="AlphaFoldDB" id="A0A6A5ZIN1"/>
<dbReference type="PROSITE" id="PS00028">
    <property type="entry name" value="ZINC_FINGER_C2H2_1"/>
    <property type="match status" value="1"/>
</dbReference>
<dbReference type="PANTHER" id="PTHR10039">
    <property type="entry name" value="AMELOGENIN"/>
    <property type="match status" value="1"/>
</dbReference>
<dbReference type="InterPro" id="IPR002110">
    <property type="entry name" value="Ankyrin_rpt"/>
</dbReference>
<dbReference type="SUPFAM" id="SSF52540">
    <property type="entry name" value="P-loop containing nucleoside triphosphate hydrolases"/>
    <property type="match status" value="1"/>
</dbReference>
<organism evidence="6 7">
    <name type="scientific">Lophiotrema nucula</name>
    <dbReference type="NCBI Taxonomy" id="690887"/>
    <lineage>
        <taxon>Eukaryota</taxon>
        <taxon>Fungi</taxon>
        <taxon>Dikarya</taxon>
        <taxon>Ascomycota</taxon>
        <taxon>Pezizomycotina</taxon>
        <taxon>Dothideomycetes</taxon>
        <taxon>Pleosporomycetidae</taxon>
        <taxon>Pleosporales</taxon>
        <taxon>Lophiotremataceae</taxon>
        <taxon>Lophiotrema</taxon>
    </lineage>
</organism>
<name>A0A6A5ZIN1_9PLEO</name>
<dbReference type="SUPFAM" id="SSF48403">
    <property type="entry name" value="Ankyrin repeat"/>
    <property type="match status" value="1"/>
</dbReference>
<evidence type="ECO:0000313" key="7">
    <source>
        <dbReference type="Proteomes" id="UP000799770"/>
    </source>
</evidence>
<dbReference type="GO" id="GO:0008270">
    <property type="term" value="F:zinc ion binding"/>
    <property type="evidence" value="ECO:0007669"/>
    <property type="project" value="UniProtKB-KW"/>
</dbReference>
<dbReference type="PROSITE" id="PS50088">
    <property type="entry name" value="ANK_REPEAT"/>
    <property type="match status" value="3"/>
</dbReference>
<protein>
    <recommendedName>
        <fullName evidence="5">C2H2-type domain-containing protein</fullName>
    </recommendedName>
</protein>
<evidence type="ECO:0000256" key="2">
    <source>
        <dbReference type="PROSITE-ProRule" id="PRU00023"/>
    </source>
</evidence>
<feature type="repeat" description="ANK" evidence="2">
    <location>
        <begin position="748"/>
        <end position="780"/>
    </location>
</feature>
<dbReference type="InterPro" id="IPR056884">
    <property type="entry name" value="NPHP3-like_N"/>
</dbReference>
<keyword evidence="7" id="KW-1185">Reference proteome</keyword>
<evidence type="ECO:0000256" key="1">
    <source>
        <dbReference type="ARBA" id="ARBA00022737"/>
    </source>
</evidence>
<dbReference type="Pfam" id="PF24883">
    <property type="entry name" value="NPHP3_N"/>
    <property type="match status" value="1"/>
</dbReference>
<feature type="region of interest" description="Disordered" evidence="4">
    <location>
        <begin position="877"/>
        <end position="914"/>
    </location>
</feature>
<dbReference type="InterPro" id="IPR027417">
    <property type="entry name" value="P-loop_NTPase"/>
</dbReference>
<evidence type="ECO:0000256" key="4">
    <source>
        <dbReference type="SAM" id="MobiDB-lite"/>
    </source>
</evidence>
<gene>
    <name evidence="6" type="ORF">BDV96DRAFT_597044</name>
</gene>
<keyword evidence="1" id="KW-0677">Repeat</keyword>
<dbReference type="Gene3D" id="1.25.40.20">
    <property type="entry name" value="Ankyrin repeat-containing domain"/>
    <property type="match status" value="1"/>
</dbReference>
<dbReference type="SMART" id="SM00248">
    <property type="entry name" value="ANK"/>
    <property type="match status" value="5"/>
</dbReference>
<keyword evidence="2" id="KW-0040">ANK repeat</keyword>
<keyword evidence="3" id="KW-0862">Zinc</keyword>
<evidence type="ECO:0000259" key="5">
    <source>
        <dbReference type="PROSITE" id="PS50157"/>
    </source>
</evidence>
<proteinExistence type="predicted"/>
<dbReference type="Gene3D" id="3.40.50.300">
    <property type="entry name" value="P-loop containing nucleotide triphosphate hydrolases"/>
    <property type="match status" value="1"/>
</dbReference>
<dbReference type="InterPro" id="IPR003593">
    <property type="entry name" value="AAA+_ATPase"/>
</dbReference>
<dbReference type="OrthoDB" id="195446at2759"/>
<dbReference type="InterPro" id="IPR036770">
    <property type="entry name" value="Ankyrin_rpt-contain_sf"/>
</dbReference>
<reference evidence="6" key="1">
    <citation type="journal article" date="2020" name="Stud. Mycol.">
        <title>101 Dothideomycetes genomes: a test case for predicting lifestyles and emergence of pathogens.</title>
        <authorList>
            <person name="Haridas S."/>
            <person name="Albert R."/>
            <person name="Binder M."/>
            <person name="Bloem J."/>
            <person name="Labutti K."/>
            <person name="Salamov A."/>
            <person name="Andreopoulos B."/>
            <person name="Baker S."/>
            <person name="Barry K."/>
            <person name="Bills G."/>
            <person name="Bluhm B."/>
            <person name="Cannon C."/>
            <person name="Castanera R."/>
            <person name="Culley D."/>
            <person name="Daum C."/>
            <person name="Ezra D."/>
            <person name="Gonzalez J."/>
            <person name="Henrissat B."/>
            <person name="Kuo A."/>
            <person name="Liang C."/>
            <person name="Lipzen A."/>
            <person name="Lutzoni F."/>
            <person name="Magnuson J."/>
            <person name="Mondo S."/>
            <person name="Nolan M."/>
            <person name="Ohm R."/>
            <person name="Pangilinan J."/>
            <person name="Park H.-J."/>
            <person name="Ramirez L."/>
            <person name="Alfaro M."/>
            <person name="Sun H."/>
            <person name="Tritt A."/>
            <person name="Yoshinaga Y."/>
            <person name="Zwiers L.-H."/>
            <person name="Turgeon B."/>
            <person name="Goodwin S."/>
            <person name="Spatafora J."/>
            <person name="Crous P."/>
            <person name="Grigoriev I."/>
        </authorList>
    </citation>
    <scope>NUCLEOTIDE SEQUENCE</scope>
    <source>
        <strain evidence="6">CBS 627.86</strain>
    </source>
</reference>
<dbReference type="PROSITE" id="PS50157">
    <property type="entry name" value="ZINC_FINGER_C2H2_2"/>
    <property type="match status" value="1"/>
</dbReference>
<sequence>MAEIVGTVASVAQLVSLSGELLAGGYGFICRVVRAPSEIRSLLIETAAINGLLGQLQILAESEASPGLEDALHALEKLGIFQECQTTLKSIQNALATCEQMHGKNVKNFGRRLIWPFKERETKDALQRLHNLRGLLANAVEANNASTLRRIETNQGLLFDQVTFLTDSVKTQMTQEETRAVMAWVYPLSSDGAYTSLENALSLRVPGTGNWFLESKIFTEWSKYGQGNEGVWITGLPGSGKTLLCASIIERLQQMRDDSTTAVLYFFCDHRDRTKKSLEDFQVTITKQILDQSPACLIKAKELYEEKGKNFGKAFNKSDYLSLIESFLPSFKEVFIVVDALDEALDGDRIAESLAHFTTSHPFIKTLFSSRFDILIEQRHGSIAKKRVTLAANTRNDIEHLISTELRSRMDKGAIKVRDRSLVSIIQSRIEDQAGTLLQARLQLDYLTTARTDRDVRSIVQNLPNGLEHTYDTLLQSMSSRYPSRVDEMRFLLRCLVAAVSPLSATQLSEIMALRPGERCLDFDTVTTDPYDTLEVIAPFVVVDREEKTHGIIKLSHFSLDEYLRSNAIRHGPAKSFYVDDLDANAELARICLQYLTFSIFDPPLDAGPTEPIPNEKGTYTFYRYAALNWYNHMYRAKMLPGFTDRYEPYLSWFVNGGHGPSCYQKWQQAFSEAYPYSEASFHSPICFAIWAGLDEMVDSLLPSIGEVDRYFADGFTCLTVAAMTNEVQVAQKLLALGANVNRATSDRDLTPLHLAAEFGCQETFDLLLEAGADPHARSASGTTPFYRSFRGGNLYIIKCLKECGSDVNAATWDDWTPLMEAIENGREQAVDLLLEWGADVEDVMTNEGMTPYSLAEALPYRSIARKIRIATFGSAAESDAEMETPPIEQEQDSSQPGGIITETPTIRPEQQNTKCSQCDQAFRDDHELRLHVAQEHPVVMRHAPPTEEAMERYLDSNGLRDWWNKRSKSSSGSQRQLASTKETEVGAQGPPPT</sequence>
<dbReference type="EMBL" id="ML977317">
    <property type="protein sequence ID" value="KAF2118171.1"/>
    <property type="molecule type" value="Genomic_DNA"/>
</dbReference>
<feature type="repeat" description="ANK" evidence="2">
    <location>
        <begin position="714"/>
        <end position="746"/>
    </location>
</feature>
<accession>A0A6A5ZIN1</accession>
<keyword evidence="3" id="KW-0479">Metal-binding</keyword>
<dbReference type="Pfam" id="PF12796">
    <property type="entry name" value="Ank_2"/>
    <property type="match status" value="1"/>
</dbReference>
<feature type="repeat" description="ANK" evidence="2">
    <location>
        <begin position="814"/>
        <end position="846"/>
    </location>
</feature>
<feature type="region of interest" description="Disordered" evidence="4">
    <location>
        <begin position="963"/>
        <end position="994"/>
    </location>
</feature>
<dbReference type="Pfam" id="PF00023">
    <property type="entry name" value="Ank"/>
    <property type="match status" value="1"/>
</dbReference>
<dbReference type="SMART" id="SM00382">
    <property type="entry name" value="AAA"/>
    <property type="match status" value="1"/>
</dbReference>
<feature type="domain" description="C2H2-type" evidence="5">
    <location>
        <begin position="914"/>
        <end position="937"/>
    </location>
</feature>
<dbReference type="Proteomes" id="UP000799770">
    <property type="component" value="Unassembled WGS sequence"/>
</dbReference>
<feature type="compositionally biased region" description="Polar residues" evidence="4">
    <location>
        <begin position="893"/>
        <end position="914"/>
    </location>
</feature>
<dbReference type="InterPro" id="IPR013087">
    <property type="entry name" value="Znf_C2H2_type"/>
</dbReference>